<dbReference type="Proteomes" id="UP001596175">
    <property type="component" value="Unassembled WGS sequence"/>
</dbReference>
<dbReference type="PANTHER" id="PTHR43646">
    <property type="entry name" value="GLYCOSYLTRANSFERASE"/>
    <property type="match status" value="1"/>
</dbReference>
<name>A0ABV9ZKI4_9PSEU</name>
<dbReference type="EMBL" id="JBHSKG010000019">
    <property type="protein sequence ID" value="MFC5141983.1"/>
    <property type="molecule type" value="Genomic_DNA"/>
</dbReference>
<keyword evidence="4 11" id="KW-0808">Transferase</keyword>
<gene>
    <name evidence="11" type="ORF">ACFPK1_27365</name>
</gene>
<evidence type="ECO:0000313" key="12">
    <source>
        <dbReference type="Proteomes" id="UP001596175"/>
    </source>
</evidence>
<evidence type="ECO:0000256" key="1">
    <source>
        <dbReference type="ARBA" id="ARBA00004236"/>
    </source>
</evidence>
<reference evidence="12" key="1">
    <citation type="journal article" date="2019" name="Int. J. Syst. Evol. Microbiol.">
        <title>The Global Catalogue of Microorganisms (GCM) 10K type strain sequencing project: providing services to taxonomists for standard genome sequencing and annotation.</title>
        <authorList>
            <consortium name="The Broad Institute Genomics Platform"/>
            <consortium name="The Broad Institute Genome Sequencing Center for Infectious Disease"/>
            <person name="Wu L."/>
            <person name="Ma J."/>
        </authorList>
    </citation>
    <scope>NUCLEOTIDE SEQUENCE [LARGE SCALE GENOMIC DNA]</scope>
    <source>
        <strain evidence="12">XZYJ18</strain>
    </source>
</reference>
<comment type="subcellular location">
    <subcellularLocation>
        <location evidence="1">Cell membrane</location>
    </subcellularLocation>
</comment>
<keyword evidence="5" id="KW-0472">Membrane</keyword>
<keyword evidence="3 11" id="KW-0328">Glycosyltransferase</keyword>
<dbReference type="PANTHER" id="PTHR43646:SF2">
    <property type="entry name" value="GLYCOSYLTRANSFERASE 2-LIKE DOMAIN-CONTAINING PROTEIN"/>
    <property type="match status" value="1"/>
</dbReference>
<sequence>MVVNYNYERFVRAAIDSALAVRWRDVEVVVVDDGSTDGSPALIEGYGDWVNVVLTENASQRVAANRGYERTTGDVVVFLDSDDVLPADLAERLAEVWSPSVSKAQFRMQRIDESGVPFGEPFPEFDPVPTSSEIRRWVEVTSAYPTPPGSGNAYARWFLDEIFPIGPELGAASDSACLAAAPFFGDVITLPEVIVGYRRHGANDSHLMADGRRFAREVVRARMRWRFAQEAYLRRKVSAKDEAPLYRSRELLQLRVAAKRVAPDEPGLPADGRVRMLCDAMLAPFRPGPESVTRRLAISSWCVAVLVAPERLARKLLAVRYGRSS</sequence>
<dbReference type="GO" id="GO:0016757">
    <property type="term" value="F:glycosyltransferase activity"/>
    <property type="evidence" value="ECO:0007669"/>
    <property type="project" value="UniProtKB-KW"/>
</dbReference>
<evidence type="ECO:0000256" key="9">
    <source>
        <dbReference type="ARBA" id="ARBA00040345"/>
    </source>
</evidence>
<dbReference type="RefSeq" id="WP_378024133.1">
    <property type="nucleotide sequence ID" value="NZ_JBHSKG010000019.1"/>
</dbReference>
<dbReference type="InterPro" id="IPR029044">
    <property type="entry name" value="Nucleotide-diphossugar_trans"/>
</dbReference>
<dbReference type="SUPFAM" id="SSF53448">
    <property type="entry name" value="Nucleotide-diphospho-sugar transferases"/>
    <property type="match status" value="1"/>
</dbReference>
<protein>
    <recommendedName>
        <fullName evidence="9">4,4'-diaponeurosporenoate glycosyltransferase</fullName>
    </recommendedName>
</protein>
<comment type="function">
    <text evidence="6">Catalyzes the glycosylation of 4,4'-diaponeurosporenoate, i.e. the esterification of glucose at the C1'' position with the carboxyl group of 4,4'-diaponeurosporenic acid, to form glycosyl-4,4'-diaponeurosporenoate. This is a step in the biosynthesis of staphyloxanthin, an orange pigment present in most staphylococci strains.</text>
</comment>
<evidence type="ECO:0000256" key="3">
    <source>
        <dbReference type="ARBA" id="ARBA00022676"/>
    </source>
</evidence>
<evidence type="ECO:0000256" key="4">
    <source>
        <dbReference type="ARBA" id="ARBA00022679"/>
    </source>
</evidence>
<comment type="pathway">
    <text evidence="7">Carotenoid biosynthesis; staphyloxanthin biosynthesis; staphyloxanthin from farnesyl diphosphate: step 4/5.</text>
</comment>
<evidence type="ECO:0000256" key="8">
    <source>
        <dbReference type="ARBA" id="ARBA00038120"/>
    </source>
</evidence>
<keyword evidence="2" id="KW-1003">Cell membrane</keyword>
<evidence type="ECO:0000256" key="5">
    <source>
        <dbReference type="ARBA" id="ARBA00023136"/>
    </source>
</evidence>
<dbReference type="Gene3D" id="3.90.550.10">
    <property type="entry name" value="Spore Coat Polysaccharide Biosynthesis Protein SpsA, Chain A"/>
    <property type="match status" value="1"/>
</dbReference>
<accession>A0ABV9ZKI4</accession>
<proteinExistence type="inferred from homology"/>
<keyword evidence="12" id="KW-1185">Reference proteome</keyword>
<evidence type="ECO:0000313" key="11">
    <source>
        <dbReference type="EMBL" id="MFC5141983.1"/>
    </source>
</evidence>
<comment type="similarity">
    <text evidence="8">Belongs to the glycosyltransferase 2 family. CrtQ subfamily.</text>
</comment>
<evidence type="ECO:0000256" key="2">
    <source>
        <dbReference type="ARBA" id="ARBA00022475"/>
    </source>
</evidence>
<evidence type="ECO:0000256" key="6">
    <source>
        <dbReference type="ARBA" id="ARBA00037281"/>
    </source>
</evidence>
<evidence type="ECO:0000256" key="7">
    <source>
        <dbReference type="ARBA" id="ARBA00037904"/>
    </source>
</evidence>
<evidence type="ECO:0000259" key="10">
    <source>
        <dbReference type="Pfam" id="PF00535"/>
    </source>
</evidence>
<dbReference type="InterPro" id="IPR001173">
    <property type="entry name" value="Glyco_trans_2-like"/>
</dbReference>
<comment type="caution">
    <text evidence="11">The sequence shown here is derived from an EMBL/GenBank/DDBJ whole genome shotgun (WGS) entry which is preliminary data.</text>
</comment>
<organism evidence="11 12">
    <name type="scientific">Actinomycetospora rhizophila</name>
    <dbReference type="NCBI Taxonomy" id="1416876"/>
    <lineage>
        <taxon>Bacteria</taxon>
        <taxon>Bacillati</taxon>
        <taxon>Actinomycetota</taxon>
        <taxon>Actinomycetes</taxon>
        <taxon>Pseudonocardiales</taxon>
        <taxon>Pseudonocardiaceae</taxon>
        <taxon>Actinomycetospora</taxon>
    </lineage>
</organism>
<feature type="domain" description="Glycosyltransferase 2-like" evidence="10">
    <location>
        <begin position="2"/>
        <end position="97"/>
    </location>
</feature>
<dbReference type="Pfam" id="PF00535">
    <property type="entry name" value="Glycos_transf_2"/>
    <property type="match status" value="1"/>
</dbReference>